<sequence>ADRGRWDRSALEDTPLALARDLRASRQRRRLTAPDRRHPTEGVYHSQAGNDLPLTPNETAIENSRAITS</sequence>
<feature type="non-terminal residue" evidence="2">
    <location>
        <position position="1"/>
    </location>
</feature>
<protein>
    <submittedName>
        <fullName evidence="2">Uncharacterized protein</fullName>
    </submittedName>
</protein>
<evidence type="ECO:0000256" key="1">
    <source>
        <dbReference type="SAM" id="MobiDB-lite"/>
    </source>
</evidence>
<dbReference type="EMBL" id="JBHTIR010003507">
    <property type="protein sequence ID" value="MFD0855315.1"/>
    <property type="molecule type" value="Genomic_DNA"/>
</dbReference>
<organism evidence="2 3">
    <name type="scientific">Actinomadura adrarensis</name>
    <dbReference type="NCBI Taxonomy" id="1819600"/>
    <lineage>
        <taxon>Bacteria</taxon>
        <taxon>Bacillati</taxon>
        <taxon>Actinomycetota</taxon>
        <taxon>Actinomycetes</taxon>
        <taxon>Streptosporangiales</taxon>
        <taxon>Thermomonosporaceae</taxon>
        <taxon>Actinomadura</taxon>
    </lineage>
</organism>
<evidence type="ECO:0000313" key="2">
    <source>
        <dbReference type="EMBL" id="MFD0855315.1"/>
    </source>
</evidence>
<gene>
    <name evidence="2" type="ORF">ACFQ07_23950</name>
</gene>
<comment type="caution">
    <text evidence="2">The sequence shown here is derived from an EMBL/GenBank/DDBJ whole genome shotgun (WGS) entry which is preliminary data.</text>
</comment>
<feature type="region of interest" description="Disordered" evidence="1">
    <location>
        <begin position="18"/>
        <end position="69"/>
    </location>
</feature>
<reference evidence="3" key="1">
    <citation type="journal article" date="2019" name="Int. J. Syst. Evol. Microbiol.">
        <title>The Global Catalogue of Microorganisms (GCM) 10K type strain sequencing project: providing services to taxonomists for standard genome sequencing and annotation.</title>
        <authorList>
            <consortium name="The Broad Institute Genomics Platform"/>
            <consortium name="The Broad Institute Genome Sequencing Center for Infectious Disease"/>
            <person name="Wu L."/>
            <person name="Ma J."/>
        </authorList>
    </citation>
    <scope>NUCLEOTIDE SEQUENCE [LARGE SCALE GENOMIC DNA]</scope>
    <source>
        <strain evidence="3">JCM 31696</strain>
    </source>
</reference>
<keyword evidence="3" id="KW-1185">Reference proteome</keyword>
<feature type="compositionally biased region" description="Polar residues" evidence="1">
    <location>
        <begin position="56"/>
        <end position="69"/>
    </location>
</feature>
<evidence type="ECO:0000313" key="3">
    <source>
        <dbReference type="Proteomes" id="UP001597083"/>
    </source>
</evidence>
<dbReference type="Proteomes" id="UP001597083">
    <property type="component" value="Unassembled WGS sequence"/>
</dbReference>
<accession>A0ABW3CN27</accession>
<proteinExistence type="predicted"/>
<name>A0ABW3CN27_9ACTN</name>